<dbReference type="InterPro" id="IPR029045">
    <property type="entry name" value="ClpP/crotonase-like_dom_sf"/>
</dbReference>
<evidence type="ECO:0000313" key="2">
    <source>
        <dbReference type="EMBL" id="KJV34839.1"/>
    </source>
</evidence>
<dbReference type="Proteomes" id="UP000033651">
    <property type="component" value="Unassembled WGS sequence"/>
</dbReference>
<keyword evidence="3" id="KW-1185">Reference proteome</keyword>
<dbReference type="EMBL" id="JZRB01000018">
    <property type="protein sequence ID" value="KJV34839.1"/>
    <property type="molecule type" value="Genomic_DNA"/>
</dbReference>
<comment type="caution">
    <text evidence="2">The sequence shown here is derived from an EMBL/GenBank/DDBJ whole genome shotgun (WGS) entry which is preliminary data.</text>
</comment>
<dbReference type="InterPro" id="IPR005151">
    <property type="entry name" value="Tail-specific_protease"/>
</dbReference>
<evidence type="ECO:0000259" key="1">
    <source>
        <dbReference type="Pfam" id="PF03572"/>
    </source>
</evidence>
<feature type="domain" description="Tail specific protease" evidence="1">
    <location>
        <begin position="165"/>
        <end position="370"/>
    </location>
</feature>
<sequence length="408" mass="44836">MDAPKIHGFTAYRQGLNHFMSAFNDDHNSVSLDIDQSTMQWPGFAALYVGGKYVTTFSEPGMRDGAVITACDGKAIDTWVSELEPYEGRIPGLESSRALVAPLVFRDVGSPFVPRPTECVIDGKRVALAWHPLSGAKAAEINAQVRVQPQRMSRIEPFGDDGTWITLQDFNPATKAEADSFNEVLAATPALRDKKLIVIDERNNGGGPYEWFMAFIRTLYGDPMSAYYARARLEISNVYRVTPEIDALFNDDTAKKNGSEGFKVPVDGKTFDADNKLYEAALRKHEPVLKSGPNMQGIAKPAKAPTNPVHAKVLVLTGYGCYSACIGFLDEMKRIPGVTQVGVETNVDSRTGTPFAHPLPSGNGSVRVTVMTRDNRKRGDNEPNRPDVLFDGNIQDTTAVKSWIQSRF</sequence>
<accession>A0A0F3KXK0</accession>
<name>A0A0F3KXK0_9GAMM</name>
<dbReference type="PATRIC" id="fig|345309.4.peg.1181"/>
<proteinExistence type="predicted"/>
<organism evidence="2 3">
    <name type="scientific">Luteibacter yeojuensis</name>
    <dbReference type="NCBI Taxonomy" id="345309"/>
    <lineage>
        <taxon>Bacteria</taxon>
        <taxon>Pseudomonadati</taxon>
        <taxon>Pseudomonadota</taxon>
        <taxon>Gammaproteobacteria</taxon>
        <taxon>Lysobacterales</taxon>
        <taxon>Rhodanobacteraceae</taxon>
        <taxon>Luteibacter</taxon>
    </lineage>
</organism>
<dbReference type="GO" id="GO:0008236">
    <property type="term" value="F:serine-type peptidase activity"/>
    <property type="evidence" value="ECO:0007669"/>
    <property type="project" value="InterPro"/>
</dbReference>
<dbReference type="GO" id="GO:0006508">
    <property type="term" value="P:proteolysis"/>
    <property type="evidence" value="ECO:0007669"/>
    <property type="project" value="InterPro"/>
</dbReference>
<dbReference type="Gene3D" id="3.90.226.10">
    <property type="entry name" value="2-enoyl-CoA Hydratase, Chain A, domain 1"/>
    <property type="match status" value="1"/>
</dbReference>
<evidence type="ECO:0000313" key="3">
    <source>
        <dbReference type="Proteomes" id="UP000033651"/>
    </source>
</evidence>
<reference evidence="2 3" key="1">
    <citation type="submission" date="2015-03" db="EMBL/GenBank/DDBJ databases">
        <title>Draft genome sequence of Luteibacter yeojuensis strain SU11.</title>
        <authorList>
            <person name="Sulaiman J."/>
            <person name="Priya K."/>
            <person name="Chan K.-G."/>
        </authorList>
    </citation>
    <scope>NUCLEOTIDE SEQUENCE [LARGE SCALE GENOMIC DNA]</scope>
    <source>
        <strain evidence="2 3">SU11</strain>
    </source>
</reference>
<dbReference type="SUPFAM" id="SSF52096">
    <property type="entry name" value="ClpP/crotonase"/>
    <property type="match status" value="1"/>
</dbReference>
<dbReference type="Pfam" id="PF03572">
    <property type="entry name" value="Peptidase_S41"/>
    <property type="match status" value="1"/>
</dbReference>
<dbReference type="AlphaFoldDB" id="A0A0F3KXK0"/>
<protein>
    <recommendedName>
        <fullName evidence="1">Tail specific protease domain-containing protein</fullName>
    </recommendedName>
</protein>
<gene>
    <name evidence="2" type="ORF">VI08_09705</name>
</gene>